<dbReference type="Proteomes" id="UP000282378">
    <property type="component" value="Unassembled WGS sequence"/>
</dbReference>
<dbReference type="EMBL" id="RBNL01002788">
    <property type="protein sequence ID" value="RML64732.1"/>
    <property type="molecule type" value="Genomic_DNA"/>
</dbReference>
<protein>
    <submittedName>
        <fullName evidence="1">Uncharacterized protein</fullName>
    </submittedName>
</protein>
<proteinExistence type="predicted"/>
<comment type="caution">
    <text evidence="1">The sequence shown here is derived from an EMBL/GenBank/DDBJ whole genome shotgun (WGS) entry which is preliminary data.</text>
</comment>
<reference evidence="1 2" key="1">
    <citation type="submission" date="2018-08" db="EMBL/GenBank/DDBJ databases">
        <title>Recombination of ecologically and evolutionarily significant loci maintains genetic cohesion in the Pseudomonas syringae species complex.</title>
        <authorList>
            <person name="Dillon M."/>
            <person name="Thakur S."/>
            <person name="Almeida R.N.D."/>
            <person name="Weir B.S."/>
            <person name="Guttman D.S."/>
        </authorList>
    </citation>
    <scope>NUCLEOTIDE SEQUENCE [LARGE SCALE GENOMIC DNA]</scope>
    <source>
        <strain evidence="1 2">88_10</strain>
    </source>
</reference>
<evidence type="ECO:0000313" key="2">
    <source>
        <dbReference type="Proteomes" id="UP000282378"/>
    </source>
</evidence>
<sequence>MRVAELRSLFGGGLDAVFQVALERLAQRAGGALVQLGKPLDGLLGGVYDNKGLGHDSCPV</sequence>
<name>A0A3M2XLP5_PSEYM</name>
<organism evidence="1 2">
    <name type="scientific">Pseudomonas syringae pv. maculicola</name>
    <dbReference type="NCBI Taxonomy" id="59511"/>
    <lineage>
        <taxon>Bacteria</taxon>
        <taxon>Pseudomonadati</taxon>
        <taxon>Pseudomonadota</taxon>
        <taxon>Gammaproteobacteria</taxon>
        <taxon>Pseudomonadales</taxon>
        <taxon>Pseudomonadaceae</taxon>
        <taxon>Pseudomonas</taxon>
    </lineage>
</organism>
<accession>A0A3M2XLP5</accession>
<evidence type="ECO:0000313" key="1">
    <source>
        <dbReference type="EMBL" id="RML64732.1"/>
    </source>
</evidence>
<gene>
    <name evidence="1" type="ORF">APX70_03505</name>
</gene>
<dbReference type="AlphaFoldDB" id="A0A3M2XLP5"/>